<evidence type="ECO:0000259" key="7">
    <source>
        <dbReference type="PROSITE" id="PS51519"/>
    </source>
</evidence>
<keyword evidence="5" id="KW-0804">Transcription</keyword>
<reference evidence="8" key="1">
    <citation type="submission" date="2015-04" db="UniProtKB">
        <authorList>
            <consortium name="EnsemblPlants"/>
        </authorList>
    </citation>
    <scope>IDENTIFICATION</scope>
</reference>
<keyword evidence="3" id="KW-0175">Coiled coil</keyword>
<dbReference type="eggNOG" id="ENOG502QSPQ">
    <property type="taxonomic scope" value="Eukaryota"/>
</dbReference>
<organism evidence="8">
    <name type="scientific">Oryza punctata</name>
    <name type="common">Red rice</name>
    <dbReference type="NCBI Taxonomy" id="4537"/>
    <lineage>
        <taxon>Eukaryota</taxon>
        <taxon>Viridiplantae</taxon>
        <taxon>Streptophyta</taxon>
        <taxon>Embryophyta</taxon>
        <taxon>Tracheophyta</taxon>
        <taxon>Spermatophyta</taxon>
        <taxon>Magnoliopsida</taxon>
        <taxon>Liliopsida</taxon>
        <taxon>Poales</taxon>
        <taxon>Poaceae</taxon>
        <taxon>BOP clade</taxon>
        <taxon>Oryzoideae</taxon>
        <taxon>Oryzeae</taxon>
        <taxon>Oryzinae</taxon>
        <taxon>Oryza</taxon>
    </lineage>
</organism>
<dbReference type="PANTHER" id="PTHR46373">
    <property type="entry name" value="PROTEIN RKD4"/>
    <property type="match status" value="1"/>
</dbReference>
<dbReference type="OMA" id="HLCTNTT"/>
<evidence type="ECO:0000313" key="8">
    <source>
        <dbReference type="EnsemblPlants" id="OPUNC02G29870.1"/>
    </source>
</evidence>
<keyword evidence="4" id="KW-0238">DNA-binding</keyword>
<keyword evidence="9" id="KW-1185">Reference proteome</keyword>
<name>A0A0E0K568_ORYPU</name>
<protein>
    <recommendedName>
        <fullName evidence="7">RWP-RK domain-containing protein</fullName>
    </recommendedName>
</protein>
<evidence type="ECO:0000256" key="6">
    <source>
        <dbReference type="ARBA" id="ARBA00023242"/>
    </source>
</evidence>
<keyword evidence="6" id="KW-0539">Nucleus</keyword>
<reference evidence="8" key="2">
    <citation type="submission" date="2018-05" db="EMBL/GenBank/DDBJ databases">
        <title>OpunRS2 (Oryza punctata Reference Sequence Version 2).</title>
        <authorList>
            <person name="Zhang J."/>
            <person name="Kudrna D."/>
            <person name="Lee S."/>
            <person name="Talag J."/>
            <person name="Welchert J."/>
            <person name="Wing R.A."/>
        </authorList>
    </citation>
    <scope>NUCLEOTIDE SEQUENCE [LARGE SCALE GENOMIC DNA]</scope>
</reference>
<evidence type="ECO:0000256" key="3">
    <source>
        <dbReference type="ARBA" id="ARBA00023054"/>
    </source>
</evidence>
<dbReference type="STRING" id="4537.A0A0E0K568"/>
<dbReference type="HOGENOM" id="CLU_071153_1_0_1"/>
<dbReference type="PROSITE" id="PS51519">
    <property type="entry name" value="RWP_RK"/>
    <property type="match status" value="1"/>
</dbReference>
<comment type="function">
    <text evidence="1">Putative transcription factor.</text>
</comment>
<dbReference type="GO" id="GO:0003700">
    <property type="term" value="F:DNA-binding transcription factor activity"/>
    <property type="evidence" value="ECO:0007669"/>
    <property type="project" value="InterPro"/>
</dbReference>
<dbReference type="Gramene" id="OPUNC02G29870.1">
    <property type="protein sequence ID" value="OPUNC02G29870.1"/>
    <property type="gene ID" value="OPUNC02G29870"/>
</dbReference>
<dbReference type="InterPro" id="IPR044607">
    <property type="entry name" value="RKD-like"/>
</dbReference>
<evidence type="ECO:0000256" key="4">
    <source>
        <dbReference type="ARBA" id="ARBA00023125"/>
    </source>
</evidence>
<dbReference type="Proteomes" id="UP000026962">
    <property type="component" value="Chromosome 2"/>
</dbReference>
<proteinExistence type="predicted"/>
<keyword evidence="2" id="KW-0805">Transcription regulation</keyword>
<dbReference type="AlphaFoldDB" id="A0A0E0K568"/>
<dbReference type="EnsemblPlants" id="OPUNC02G29870.1">
    <property type="protein sequence ID" value="OPUNC02G29870.1"/>
    <property type="gene ID" value="OPUNC02G29870"/>
</dbReference>
<evidence type="ECO:0000256" key="5">
    <source>
        <dbReference type="ARBA" id="ARBA00023163"/>
    </source>
</evidence>
<accession>A0A0E0K568</accession>
<feature type="domain" description="RWP-RK" evidence="7">
    <location>
        <begin position="62"/>
        <end position="152"/>
    </location>
</feature>
<dbReference type="GO" id="GO:0003677">
    <property type="term" value="F:DNA binding"/>
    <property type="evidence" value="ECO:0007669"/>
    <property type="project" value="UniProtKB-KW"/>
</dbReference>
<sequence length="200" mass="23316">MYPPLSPYQWKSGAFTKRTSFSIGDELYTLFDGDILSIWGDVEEHHKSDKDSGEKEQRLEREKAMELQVQRLPSSRGSGEKKPLTFKLVSQYFCMPIKQAAQELNVGLTLLKRRCRVLGIPRWPHRKVKSLETLIKNVQELGMETGQDENKIMNAVEMLQQTKKLIEQSPDAKLDDWIKMLRQACFKENYKRRRLLTIEG</sequence>
<dbReference type="InterPro" id="IPR003035">
    <property type="entry name" value="RWP-RK_dom"/>
</dbReference>
<evidence type="ECO:0000256" key="1">
    <source>
        <dbReference type="ARBA" id="ARBA00004049"/>
    </source>
</evidence>
<dbReference type="PANTHER" id="PTHR46373:SF26">
    <property type="entry name" value="OS02G0744950 PROTEIN"/>
    <property type="match status" value="1"/>
</dbReference>
<evidence type="ECO:0000256" key="2">
    <source>
        <dbReference type="ARBA" id="ARBA00023015"/>
    </source>
</evidence>
<evidence type="ECO:0000313" key="9">
    <source>
        <dbReference type="Proteomes" id="UP000026962"/>
    </source>
</evidence>
<dbReference type="Pfam" id="PF02042">
    <property type="entry name" value="RWP-RK"/>
    <property type="match status" value="1"/>
</dbReference>